<dbReference type="SUPFAM" id="SSF53901">
    <property type="entry name" value="Thiolase-like"/>
    <property type="match status" value="1"/>
</dbReference>
<dbReference type="Proteomes" id="UP000250321">
    <property type="component" value="Unassembled WGS sequence"/>
</dbReference>
<comment type="caution">
    <text evidence="4">The sequence shown here is derived from an EMBL/GenBank/DDBJ whole genome shotgun (WGS) entry which is preliminary data.</text>
</comment>
<dbReference type="PANTHER" id="PTHR31561">
    <property type="entry name" value="3-KETOACYL-COA SYNTHASE"/>
    <property type="match status" value="1"/>
</dbReference>
<dbReference type="GO" id="GO:0009922">
    <property type="term" value="F:fatty acid elongase activity"/>
    <property type="evidence" value="ECO:0007669"/>
    <property type="project" value="UniProtKB-EC"/>
</dbReference>
<organism evidence="4 5">
    <name type="scientific">Prunus yedoensis var. nudiflora</name>
    <dbReference type="NCBI Taxonomy" id="2094558"/>
    <lineage>
        <taxon>Eukaryota</taxon>
        <taxon>Viridiplantae</taxon>
        <taxon>Streptophyta</taxon>
        <taxon>Embryophyta</taxon>
        <taxon>Tracheophyta</taxon>
        <taxon>Spermatophyta</taxon>
        <taxon>Magnoliopsida</taxon>
        <taxon>eudicotyledons</taxon>
        <taxon>Gunneridae</taxon>
        <taxon>Pentapetalae</taxon>
        <taxon>rosids</taxon>
        <taxon>fabids</taxon>
        <taxon>Rosales</taxon>
        <taxon>Rosaceae</taxon>
        <taxon>Amygdaloideae</taxon>
        <taxon>Amygdaleae</taxon>
        <taxon>Prunus</taxon>
    </lineage>
</organism>
<dbReference type="OrthoDB" id="329835at2759"/>
<dbReference type="InterPro" id="IPR012392">
    <property type="entry name" value="3-ktacl-CoA_syn"/>
</dbReference>
<evidence type="ECO:0000256" key="2">
    <source>
        <dbReference type="ARBA" id="ARBA00047375"/>
    </source>
</evidence>
<comment type="catalytic activity">
    <reaction evidence="2">
        <text>a very-long-chain acyl-CoA + malonyl-CoA + H(+) = a very-long-chain 3-oxoacyl-CoA + CO2 + CoA</text>
        <dbReference type="Rhea" id="RHEA:32727"/>
        <dbReference type="ChEBI" id="CHEBI:15378"/>
        <dbReference type="ChEBI" id="CHEBI:16526"/>
        <dbReference type="ChEBI" id="CHEBI:57287"/>
        <dbReference type="ChEBI" id="CHEBI:57384"/>
        <dbReference type="ChEBI" id="CHEBI:90725"/>
        <dbReference type="ChEBI" id="CHEBI:90736"/>
        <dbReference type="EC" id="2.3.1.199"/>
    </reaction>
</comment>
<feature type="domain" description="FAE" evidence="3">
    <location>
        <begin position="24"/>
        <end position="202"/>
    </location>
</feature>
<dbReference type="GO" id="GO:0006633">
    <property type="term" value="P:fatty acid biosynthetic process"/>
    <property type="evidence" value="ECO:0007669"/>
    <property type="project" value="InterPro"/>
</dbReference>
<dbReference type="InterPro" id="IPR013601">
    <property type="entry name" value="FAE1_typ3_polyketide_synth"/>
</dbReference>
<dbReference type="Gene3D" id="3.40.47.10">
    <property type="match status" value="1"/>
</dbReference>
<dbReference type="GO" id="GO:0016020">
    <property type="term" value="C:membrane"/>
    <property type="evidence" value="ECO:0007669"/>
    <property type="project" value="InterPro"/>
</dbReference>
<reference evidence="4 5" key="1">
    <citation type="submission" date="2018-02" db="EMBL/GenBank/DDBJ databases">
        <title>Draft genome of wild Prunus yedoensis var. nudiflora.</title>
        <authorList>
            <person name="Baek S."/>
            <person name="Kim J.-H."/>
            <person name="Choi K."/>
            <person name="Kim G.-B."/>
            <person name="Cho A."/>
            <person name="Jang H."/>
            <person name="Shin C.-H."/>
            <person name="Yu H.-J."/>
            <person name="Mun J.-H."/>
        </authorList>
    </citation>
    <scope>NUCLEOTIDE SEQUENCE [LARGE SCALE GENOMIC DNA]</scope>
    <source>
        <strain evidence="5">cv. Jeju island</strain>
        <tissue evidence="4">Leaf</tissue>
    </source>
</reference>
<keyword evidence="1" id="KW-0808">Transferase</keyword>
<accession>A0A314ZDA5</accession>
<protein>
    <recommendedName>
        <fullName evidence="3">FAE domain-containing protein</fullName>
    </recommendedName>
</protein>
<proteinExistence type="predicted"/>
<dbReference type="AlphaFoldDB" id="A0A314ZDA5"/>
<dbReference type="STRING" id="2094558.A0A314ZDA5"/>
<sequence>MEFFMAMCLLALFFGLSWLCKFVLRRRDQLCYLLAYECYKAPEDMKLHTDSCVKIVTRNKNLGLEEFRFLLKSVVNSGIGEQTYCPRNITEGRNSTRADELCEMDGIIFDTLDKLFARPTLISPSQINILVVNVSLFSPAPSLTSRIINRYKMREDTKTFNLSGMGCSASLISIDVVQNLFKSYKNANALVVSTESIGPNWLWQRKVHDAHQLSVLLGRVFNVVHKQQRPKAPSHVEVKAFGANPPLAQVMKLIIVAYRQKMRVDIKVFALPKTL</sequence>
<keyword evidence="1" id="KW-0012">Acyltransferase</keyword>
<name>A0A314ZDA5_PRUYE</name>
<keyword evidence="5" id="KW-1185">Reference proteome</keyword>
<evidence type="ECO:0000313" key="5">
    <source>
        <dbReference type="Proteomes" id="UP000250321"/>
    </source>
</evidence>
<gene>
    <name evidence="4" type="ORF">Pyn_13896</name>
</gene>
<evidence type="ECO:0000256" key="1">
    <source>
        <dbReference type="ARBA" id="ARBA00023315"/>
    </source>
</evidence>
<evidence type="ECO:0000259" key="3">
    <source>
        <dbReference type="Pfam" id="PF08392"/>
    </source>
</evidence>
<evidence type="ECO:0000313" key="4">
    <source>
        <dbReference type="EMBL" id="PQQ16493.1"/>
    </source>
</evidence>
<dbReference type="InterPro" id="IPR016039">
    <property type="entry name" value="Thiolase-like"/>
</dbReference>
<dbReference type="Pfam" id="PF08392">
    <property type="entry name" value="FAE1_CUT1_RppA"/>
    <property type="match status" value="1"/>
</dbReference>
<dbReference type="EMBL" id="PJQY01000189">
    <property type="protein sequence ID" value="PQQ16493.1"/>
    <property type="molecule type" value="Genomic_DNA"/>
</dbReference>